<evidence type="ECO:0000313" key="10">
    <source>
        <dbReference type="EMBL" id="KMR36256.1"/>
    </source>
</evidence>
<evidence type="ECO:0000313" key="21">
    <source>
        <dbReference type="Proteomes" id="UP000478867"/>
    </source>
</evidence>
<dbReference type="EMBL" id="WPTS01000019">
    <property type="protein sequence ID" value="MVK34024.1"/>
    <property type="molecule type" value="Genomic_DNA"/>
</dbReference>
<accession>A0A0D6GL01</accession>
<dbReference type="EMBL" id="CP023391">
    <property type="protein sequence ID" value="ATC70175.1"/>
    <property type="molecule type" value="Genomic_DNA"/>
</dbReference>
<keyword evidence="2" id="KW-0134">Cell wall</keyword>
<dbReference type="AlphaFoldDB" id="A0A0D6GL01"/>
<accession>A0A1E8X2I3</accession>
<evidence type="ECO:0000313" key="14">
    <source>
        <dbReference type="EMBL" id="MVM11754.1"/>
    </source>
</evidence>
<evidence type="ECO:0000313" key="13">
    <source>
        <dbReference type="EMBL" id="MVK34024.1"/>
    </source>
</evidence>
<dbReference type="NCBIfam" id="TIGR01167">
    <property type="entry name" value="LPXTG_anchor"/>
    <property type="match status" value="1"/>
</dbReference>
<dbReference type="InterPro" id="IPR019931">
    <property type="entry name" value="LPXTG_anchor"/>
</dbReference>
<keyword evidence="6" id="KW-0472">Membrane</keyword>
<feature type="signal peptide" evidence="7">
    <location>
        <begin position="1"/>
        <end position="28"/>
    </location>
</feature>
<keyword evidence="6" id="KW-0812">Transmembrane</keyword>
<keyword evidence="5" id="KW-0572">Peptidoglycan-anchor</keyword>
<name>A0A0D6GL01_STAAU</name>
<protein>
    <submittedName>
        <fullName evidence="11">Cell wall surface anchor family protein</fullName>
    </submittedName>
    <submittedName>
        <fullName evidence="9">Cell-wall-anchored protein SasD</fullName>
    </submittedName>
</protein>
<evidence type="ECO:0000313" key="19">
    <source>
        <dbReference type="Proteomes" id="UP000466646"/>
    </source>
</evidence>
<dbReference type="Proteomes" id="UP000466646">
    <property type="component" value="Unassembled WGS sequence"/>
</dbReference>
<reference evidence="15 19" key="7">
    <citation type="submission" date="2020-01" db="EMBL/GenBank/DDBJ databases">
        <title>Analysis of Virulence and Antimicrobial Resistance Gene Carriage in Staphylococcus aureus Infections in Equids Using Whole Genome Sequencing.</title>
        <authorList>
            <person name="Little S.V."/>
            <person name="Hillhouse A.E."/>
            <person name="Cohen N.D."/>
            <person name="Lawhon S.D."/>
            <person name="Bryan L.K."/>
        </authorList>
    </citation>
    <scope>NUCLEOTIDE SEQUENCE [LARGE SCALE GENOMIC DNA]</scope>
    <source>
        <strain evidence="15 19">61-017</strain>
    </source>
</reference>
<evidence type="ECO:0000313" key="17">
    <source>
        <dbReference type="Proteomes" id="UP000217245"/>
    </source>
</evidence>
<dbReference type="Proteomes" id="UP000217245">
    <property type="component" value="Chromosome"/>
</dbReference>
<evidence type="ECO:0000256" key="6">
    <source>
        <dbReference type="SAM" id="Phobius"/>
    </source>
</evidence>
<sequence length="241" mass="26457">MKKLATVGSLIVTSTLVFSSMPFQNAHADTTSMNVSNKQSQNVQNHRPYGGVVPQGMTQAQYTELEKALPQLSAGSNMQDYNMKLYDATQNIADKYNVIITTNVGVFKPHAVRDMNGHALPLTKDGNFYQTNVDANGVNHGGSEMVQNKTGHMSQQGHMNQNTHMNQQPHMQQGHMQSSNHQMMSPKANMHSSNHQMNQSNKKVLPAAGESMTSSILTASIAALLLVSGLFLAFRRRSTNK</sequence>
<reference evidence="16 18" key="5">
    <citation type="submission" date="2018-11" db="EMBL/GenBank/DDBJ databases">
        <title>Genomic profiling of Staphylococcus species from a Poultry farm system in KwaZulu-Natal, South Africa.</title>
        <authorList>
            <person name="Amoako D.G."/>
            <person name="Somboro A.M."/>
            <person name="Abia A.L.K."/>
            <person name="Bester L.A."/>
            <person name="Essack S.Y."/>
        </authorList>
    </citation>
    <scope>NUCLEOTIDE SEQUENCE [LARGE SCALE GENOMIC DNA]</scope>
    <source>
        <strain evidence="16 18">SA12</strain>
    </source>
</reference>
<evidence type="ECO:0000313" key="20">
    <source>
        <dbReference type="Proteomes" id="UP000471199"/>
    </source>
</evidence>
<organism evidence="11">
    <name type="scientific">Staphylococcus aureus</name>
    <dbReference type="NCBI Taxonomy" id="1280"/>
    <lineage>
        <taxon>Bacteria</taxon>
        <taxon>Bacillati</taxon>
        <taxon>Bacillota</taxon>
        <taxon>Bacilli</taxon>
        <taxon>Bacillales</taxon>
        <taxon>Staphylococcaceae</taxon>
        <taxon>Staphylococcus</taxon>
    </lineage>
</organism>
<proteinExistence type="predicted"/>
<feature type="domain" description="Gram-positive cocci surface proteins LPxTG" evidence="8">
    <location>
        <begin position="205"/>
        <end position="241"/>
    </location>
</feature>
<evidence type="ECO:0000313" key="11">
    <source>
        <dbReference type="EMBL" id="KMR57346.1"/>
    </source>
</evidence>
<dbReference type="OMA" id="HEPTATH"/>
<dbReference type="EMBL" id="RQTF01000099">
    <property type="protein sequence ID" value="RZI07405.1"/>
    <property type="molecule type" value="Genomic_DNA"/>
</dbReference>
<dbReference type="Proteomes" id="UP000052129">
    <property type="component" value="Unassembled WGS sequence"/>
</dbReference>
<dbReference type="EMBL" id="WPXC01000034">
    <property type="protein sequence ID" value="MVM11754.1"/>
    <property type="molecule type" value="Genomic_DNA"/>
</dbReference>
<evidence type="ECO:0000313" key="15">
    <source>
        <dbReference type="EMBL" id="NDP56692.1"/>
    </source>
</evidence>
<evidence type="ECO:0000313" key="9">
    <source>
        <dbReference type="EMBL" id="ATC70175.1"/>
    </source>
</evidence>
<dbReference type="Proteomes" id="UP000294017">
    <property type="component" value="Unassembled WGS sequence"/>
</dbReference>
<keyword evidence="3" id="KW-0964">Secreted</keyword>
<reference evidence="12" key="2">
    <citation type="submission" date="2015-06" db="EMBL/GenBank/DDBJ databases">
        <authorList>
            <person name="Diene S.M."/>
            <person name="Von Dach E."/>
            <person name="Fankhauser C."/>
            <person name="Schrenzel J."/>
            <person name="Harbarth S."/>
            <person name="Francois P."/>
        </authorList>
    </citation>
    <scope>NUCLEOTIDE SEQUENCE</scope>
    <source>
        <strain evidence="12">MRSA_S26</strain>
    </source>
</reference>
<dbReference type="EMBL" id="LALJ01000018">
    <property type="protein sequence ID" value="KMR36256.1"/>
    <property type="molecule type" value="Genomic_DNA"/>
</dbReference>
<reference evidence="12" key="3">
    <citation type="journal article" date="2016" name="J. Infect. Dis.">
        <title>Comparative Genomics of Community-Associated Methicillin-Resistant Staphylococcus aureus Shows the Emergence of Clone ST8-USA300 in Geneva, Switzerland.</title>
        <authorList>
            <person name="Von Dach E."/>
            <person name="Diene S.M."/>
            <person name="Fankhauser C."/>
            <person name="Schrenzel J."/>
            <person name="Harbarth S."/>
            <person name="Francois P."/>
        </authorList>
    </citation>
    <scope>NUCLEOTIDE SEQUENCE</scope>
    <source>
        <strain evidence="12">MRSA_S26</strain>
    </source>
</reference>
<evidence type="ECO:0000256" key="4">
    <source>
        <dbReference type="ARBA" id="ARBA00022729"/>
    </source>
</evidence>
<evidence type="ECO:0000256" key="2">
    <source>
        <dbReference type="ARBA" id="ARBA00022512"/>
    </source>
</evidence>
<dbReference type="EMBL" id="LALQ01000022">
    <property type="protein sequence ID" value="KMR57346.1"/>
    <property type="molecule type" value="Genomic_DNA"/>
</dbReference>
<dbReference type="EMBL" id="JAAFLG010000018">
    <property type="protein sequence ID" value="NDP56692.1"/>
    <property type="molecule type" value="Genomic_DNA"/>
</dbReference>
<evidence type="ECO:0000256" key="5">
    <source>
        <dbReference type="ARBA" id="ARBA00023088"/>
    </source>
</evidence>
<comment type="subcellular location">
    <subcellularLocation>
        <location evidence="1">Secreted</location>
        <location evidence="1">Cell wall</location>
        <topology evidence="1">Peptidoglycan-anchor</topology>
    </subcellularLocation>
</comment>
<evidence type="ECO:0000259" key="8">
    <source>
        <dbReference type="PROSITE" id="PS50847"/>
    </source>
</evidence>
<dbReference type="Pfam" id="PF00746">
    <property type="entry name" value="Gram_pos_anchor"/>
    <property type="match status" value="1"/>
</dbReference>
<dbReference type="EMBL" id="LFVP01000003">
    <property type="protein sequence ID" value="KSA80485.1"/>
    <property type="molecule type" value="Genomic_DNA"/>
</dbReference>
<dbReference type="Proteomes" id="UP000471199">
    <property type="component" value="Unassembled WGS sequence"/>
</dbReference>
<feature type="transmembrane region" description="Helical" evidence="6">
    <location>
        <begin position="216"/>
        <end position="234"/>
    </location>
</feature>
<dbReference type="Proteomes" id="UP000478867">
    <property type="component" value="Unassembled WGS sequence"/>
</dbReference>
<gene>
    <name evidence="13" type="primary">sasD</name>
    <name evidence="12" type="ORF">ACR79_06760</name>
    <name evidence="9" type="ORF">CNH36_00460</name>
    <name evidence="16" type="ORF">EIH03_06350</name>
    <name evidence="11" type="ORF">EP54_06745</name>
    <name evidence="10" type="ORF">EQ90_09185</name>
    <name evidence="13" type="ORF">GO814_02620</name>
    <name evidence="14" type="ORF">GO942_13900</name>
    <name evidence="15" type="ORF">GZ130_08755</name>
</gene>
<evidence type="ECO:0000256" key="7">
    <source>
        <dbReference type="SAM" id="SignalP"/>
    </source>
</evidence>
<dbReference type="PROSITE" id="PS50847">
    <property type="entry name" value="GRAM_POS_ANCHORING"/>
    <property type="match status" value="1"/>
</dbReference>
<keyword evidence="6" id="KW-1133">Transmembrane helix</keyword>
<keyword evidence="4 7" id="KW-0732">Signal</keyword>
<evidence type="ECO:0000256" key="1">
    <source>
        <dbReference type="ARBA" id="ARBA00004168"/>
    </source>
</evidence>
<evidence type="ECO:0000256" key="3">
    <source>
        <dbReference type="ARBA" id="ARBA00022525"/>
    </source>
</evidence>
<reference evidence="9 17" key="4">
    <citation type="submission" date="2017-09" db="EMBL/GenBank/DDBJ databases">
        <title>A single nucleotide polymorphism in the Staphylococcus aureus virulence regulator SaeR abolishes pathogenesis.</title>
        <authorList>
            <person name="Copin R.J."/>
            <person name="Sause W."/>
            <person name="Shopsin B."/>
            <person name="Torres V.J."/>
        </authorList>
    </citation>
    <scope>NUCLEOTIDE SEQUENCE [LARGE SCALE GENOMIC DNA]</scope>
    <source>
        <strain evidence="17">Newman</strain>
        <strain evidence="9">Newman_D2C</strain>
    </source>
</reference>
<feature type="chain" id="PRO_5015035885" evidence="7">
    <location>
        <begin position="29"/>
        <end position="241"/>
    </location>
</feature>
<evidence type="ECO:0000313" key="12">
    <source>
        <dbReference type="EMBL" id="KSA80485.1"/>
    </source>
</evidence>
<evidence type="ECO:0000313" key="18">
    <source>
        <dbReference type="Proteomes" id="UP000294017"/>
    </source>
</evidence>
<reference evidence="11" key="1">
    <citation type="journal article" date="2015" name="J. Infect. Dis.">
        <title>Parallel Epidemics of Community-Associated Methicillin-Resistant Staphylococcus aureus USA300 Infection in North and South America.</title>
        <authorList>
            <person name="Planet P.J."/>
            <person name="Diaz L."/>
            <person name="Kolokotronis S.O."/>
            <person name="Narechania A."/>
            <person name="Reyes J."/>
            <person name="Xing G."/>
            <person name="Rincon S."/>
            <person name="Smith H."/>
            <person name="Panesso D."/>
            <person name="Ryan C."/>
            <person name="Smith D.P."/>
            <person name="Guzman M."/>
            <person name="Zurita J."/>
            <person name="Sebra R."/>
            <person name="Deikus G."/>
            <person name="Nolan R.L."/>
            <person name="Tenover F.C."/>
            <person name="Weinstock G.M."/>
            <person name="Robinson D.A."/>
            <person name="Arias C.A."/>
        </authorList>
    </citation>
    <scope>NUCLEOTIDE SEQUENCE</scope>
    <source>
        <strain evidence="10">CA15</strain>
        <strain evidence="11">M121</strain>
    </source>
</reference>
<reference evidence="20 21" key="6">
    <citation type="submission" date="2019-11" db="EMBL/GenBank/DDBJ databases">
        <title>Implementation of targeted gown and glove precautions to prevent Staphylococcus aureus acquisition in community-based nursing homes.</title>
        <authorList>
            <person name="Stine O.C."/>
        </authorList>
    </citation>
    <scope>NUCLEOTIDE SEQUENCE [LARGE SCALE GENOMIC DNA]</scope>
    <source>
        <strain evidence="14 21">S_1081.LBCF.DN</strain>
        <strain evidence="13 20">S_2062.LAUP.DI</strain>
    </source>
</reference>
<evidence type="ECO:0000313" key="16">
    <source>
        <dbReference type="EMBL" id="RZI07405.1"/>
    </source>
</evidence>